<dbReference type="PANTHER" id="PTHR39267:SF1">
    <property type="entry name" value="SURVIVAL MOTOR NEURON PROTEIN"/>
    <property type="match status" value="1"/>
</dbReference>
<reference evidence="7 8" key="1">
    <citation type="submission" date="2014-04" db="EMBL/GenBank/DDBJ databases">
        <authorList>
            <consortium name="DOE Joint Genome Institute"/>
            <person name="Kuo A."/>
            <person name="Martino E."/>
            <person name="Perotto S."/>
            <person name="Kohler A."/>
            <person name="Nagy L.G."/>
            <person name="Floudas D."/>
            <person name="Copeland A."/>
            <person name="Barry K.W."/>
            <person name="Cichocki N."/>
            <person name="Veneault-Fourrey C."/>
            <person name="LaButti K."/>
            <person name="Lindquist E.A."/>
            <person name="Lipzen A."/>
            <person name="Lundell T."/>
            <person name="Morin E."/>
            <person name="Murat C."/>
            <person name="Sun H."/>
            <person name="Tunlid A."/>
            <person name="Henrissat B."/>
            <person name="Grigoriev I.V."/>
            <person name="Hibbett D.S."/>
            <person name="Martin F."/>
            <person name="Nordberg H.P."/>
            <person name="Cantor M.N."/>
            <person name="Hua S.X."/>
        </authorList>
    </citation>
    <scope>NUCLEOTIDE SEQUENCE [LARGE SCALE GENOMIC DNA]</scope>
    <source>
        <strain evidence="7 8">Zn</strain>
    </source>
</reference>
<evidence type="ECO:0000256" key="4">
    <source>
        <dbReference type="ARBA" id="ARBA00023187"/>
    </source>
</evidence>
<dbReference type="CDD" id="cd22851">
    <property type="entry name" value="SMN_N"/>
    <property type="match status" value="1"/>
</dbReference>
<dbReference type="CDD" id="cd22852">
    <property type="entry name" value="SMN_C"/>
    <property type="match status" value="1"/>
</dbReference>
<gene>
    <name evidence="7" type="ORF">OIDMADRAFT_176696</name>
</gene>
<comment type="subcellular location">
    <subcellularLocation>
        <location evidence="1">Nucleus</location>
    </subcellularLocation>
</comment>
<organism evidence="7 8">
    <name type="scientific">Oidiodendron maius (strain Zn)</name>
    <dbReference type="NCBI Taxonomy" id="913774"/>
    <lineage>
        <taxon>Eukaryota</taxon>
        <taxon>Fungi</taxon>
        <taxon>Dikarya</taxon>
        <taxon>Ascomycota</taxon>
        <taxon>Pezizomycotina</taxon>
        <taxon>Leotiomycetes</taxon>
        <taxon>Leotiomycetes incertae sedis</taxon>
        <taxon>Myxotrichaceae</taxon>
        <taxon>Oidiodendron</taxon>
    </lineage>
</organism>
<feature type="compositionally biased region" description="Basic and acidic residues" evidence="6">
    <location>
        <begin position="48"/>
        <end position="98"/>
    </location>
</feature>
<keyword evidence="4" id="KW-0508">mRNA splicing</keyword>
<keyword evidence="5" id="KW-0539">Nucleus</keyword>
<dbReference type="HOGENOM" id="CLU_093937_1_0_1"/>
<evidence type="ECO:0000256" key="1">
    <source>
        <dbReference type="ARBA" id="ARBA00004123"/>
    </source>
</evidence>
<dbReference type="AlphaFoldDB" id="A0A0C3HUI4"/>
<dbReference type="GO" id="GO:0006397">
    <property type="term" value="P:mRNA processing"/>
    <property type="evidence" value="ECO:0007669"/>
    <property type="project" value="UniProtKB-KW"/>
</dbReference>
<dbReference type="GO" id="GO:0008380">
    <property type="term" value="P:RNA splicing"/>
    <property type="evidence" value="ECO:0007669"/>
    <property type="project" value="UniProtKB-KW"/>
</dbReference>
<keyword evidence="8" id="KW-1185">Reference proteome</keyword>
<feature type="region of interest" description="Disordered" evidence="6">
    <location>
        <begin position="48"/>
        <end position="114"/>
    </location>
</feature>
<proteinExistence type="inferred from homology"/>
<protein>
    <submittedName>
        <fullName evidence="7">Uncharacterized protein</fullName>
    </submittedName>
</protein>
<sequence>MTSNSNSHKEIWDDSLLVDSWNEALEEYKYYHSIHTRGEKVEDVLLEAEKQGETESVHRPTNEEGGLKPSSVEHVDLEAAKVYDQPVDDHHAKNDRPPHLASHQTSSGSPEKVPALPQHLIGQVHDESLKNLLMSWYYAGYYTGLYEGQQQGAASRQA</sequence>
<reference evidence="8" key="2">
    <citation type="submission" date="2015-01" db="EMBL/GenBank/DDBJ databases">
        <title>Evolutionary Origins and Diversification of the Mycorrhizal Mutualists.</title>
        <authorList>
            <consortium name="DOE Joint Genome Institute"/>
            <consortium name="Mycorrhizal Genomics Consortium"/>
            <person name="Kohler A."/>
            <person name="Kuo A."/>
            <person name="Nagy L.G."/>
            <person name="Floudas D."/>
            <person name="Copeland A."/>
            <person name="Barry K.W."/>
            <person name="Cichocki N."/>
            <person name="Veneault-Fourrey C."/>
            <person name="LaButti K."/>
            <person name="Lindquist E.A."/>
            <person name="Lipzen A."/>
            <person name="Lundell T."/>
            <person name="Morin E."/>
            <person name="Murat C."/>
            <person name="Riley R."/>
            <person name="Ohm R."/>
            <person name="Sun H."/>
            <person name="Tunlid A."/>
            <person name="Henrissat B."/>
            <person name="Grigoriev I.V."/>
            <person name="Hibbett D.S."/>
            <person name="Martin F."/>
        </authorList>
    </citation>
    <scope>NUCLEOTIDE SEQUENCE [LARGE SCALE GENOMIC DNA]</scope>
    <source>
        <strain evidence="8">Zn</strain>
    </source>
</reference>
<evidence type="ECO:0000313" key="8">
    <source>
        <dbReference type="Proteomes" id="UP000054321"/>
    </source>
</evidence>
<evidence type="ECO:0000256" key="6">
    <source>
        <dbReference type="SAM" id="MobiDB-lite"/>
    </source>
</evidence>
<dbReference type="Pfam" id="PF20635">
    <property type="entry name" value="SMN_YG-box"/>
    <property type="match status" value="1"/>
</dbReference>
<evidence type="ECO:0000256" key="3">
    <source>
        <dbReference type="ARBA" id="ARBA00022664"/>
    </source>
</evidence>
<evidence type="ECO:0000256" key="2">
    <source>
        <dbReference type="ARBA" id="ARBA00005371"/>
    </source>
</evidence>
<dbReference type="Proteomes" id="UP000054321">
    <property type="component" value="Unassembled WGS sequence"/>
</dbReference>
<accession>A0A0C3HUI4</accession>
<dbReference type="PANTHER" id="PTHR39267">
    <property type="entry name" value="SURVIVAL MOTOR NEURON-LIKE PROTEIN 1"/>
    <property type="match status" value="1"/>
</dbReference>
<dbReference type="InterPro" id="IPR040424">
    <property type="entry name" value="Smn1"/>
</dbReference>
<dbReference type="InParanoid" id="A0A0C3HUI4"/>
<evidence type="ECO:0000256" key="5">
    <source>
        <dbReference type="ARBA" id="ARBA00023242"/>
    </source>
</evidence>
<name>A0A0C3HUI4_OIDMZ</name>
<dbReference type="STRING" id="913774.A0A0C3HUI4"/>
<dbReference type="EMBL" id="KN832871">
    <property type="protein sequence ID" value="KIN06655.1"/>
    <property type="molecule type" value="Genomic_DNA"/>
</dbReference>
<dbReference type="OrthoDB" id="197400at2759"/>
<evidence type="ECO:0000313" key="7">
    <source>
        <dbReference type="EMBL" id="KIN06655.1"/>
    </source>
</evidence>
<dbReference type="InterPro" id="IPR047313">
    <property type="entry name" value="SMN_C"/>
</dbReference>
<dbReference type="GO" id="GO:0005634">
    <property type="term" value="C:nucleus"/>
    <property type="evidence" value="ECO:0007669"/>
    <property type="project" value="UniProtKB-SubCell"/>
</dbReference>
<keyword evidence="3" id="KW-0507">mRNA processing</keyword>
<comment type="similarity">
    <text evidence="2">Belongs to the SMN family.</text>
</comment>